<keyword evidence="8 18" id="KW-0378">Hydrolase</keyword>
<dbReference type="Pfam" id="PF12777">
    <property type="entry name" value="MT"/>
    <property type="match status" value="1"/>
</dbReference>
<feature type="active site" evidence="17 18">
    <location>
        <position position="2776"/>
    </location>
</feature>
<dbReference type="GO" id="GO:0005524">
    <property type="term" value="F:ATP binding"/>
    <property type="evidence" value="ECO:0007669"/>
    <property type="project" value="UniProtKB-KW"/>
</dbReference>
<dbReference type="CDD" id="cd00044">
    <property type="entry name" value="CysPc"/>
    <property type="match status" value="1"/>
</dbReference>
<dbReference type="OrthoDB" id="5593012at2759"/>
<dbReference type="FunFam" id="3.90.70.10:FF:000054">
    <property type="entry name" value="Calpain 14"/>
    <property type="match status" value="1"/>
</dbReference>
<evidence type="ECO:0000256" key="9">
    <source>
        <dbReference type="ARBA" id="ARBA00022807"/>
    </source>
</evidence>
<dbReference type="EMBL" id="QNUK01001329">
    <property type="protein sequence ID" value="KAF5883834.1"/>
    <property type="molecule type" value="Genomic_DNA"/>
</dbReference>
<dbReference type="InterPro" id="IPR022683">
    <property type="entry name" value="Calpain_III"/>
</dbReference>
<dbReference type="InterPro" id="IPR000169">
    <property type="entry name" value="Pept_cys_AS"/>
</dbReference>
<keyword evidence="6" id="KW-0493">Microtubule</keyword>
<comment type="similarity">
    <text evidence="2">Belongs to the peptidase C2 family.</text>
</comment>
<evidence type="ECO:0000256" key="3">
    <source>
        <dbReference type="ARBA" id="ARBA00008887"/>
    </source>
</evidence>
<dbReference type="InterPro" id="IPR022682">
    <property type="entry name" value="Calpain_domain_III"/>
</dbReference>
<dbReference type="Gene3D" id="3.90.70.10">
    <property type="entry name" value="Cysteine proteinases"/>
    <property type="match status" value="1"/>
</dbReference>
<dbReference type="GO" id="GO:0030286">
    <property type="term" value="C:dynein complex"/>
    <property type="evidence" value="ECO:0007669"/>
    <property type="project" value="UniProtKB-KW"/>
</dbReference>
<keyword evidence="10" id="KW-0067">ATP-binding</keyword>
<dbReference type="GO" id="GO:0005930">
    <property type="term" value="C:axoneme"/>
    <property type="evidence" value="ECO:0007669"/>
    <property type="project" value="UniProtKB-SubCell"/>
</dbReference>
<keyword evidence="9 18" id="KW-0788">Thiol protease</keyword>
<keyword evidence="14" id="KW-0505">Motor protein</keyword>
<dbReference type="Pfam" id="PF18199">
    <property type="entry name" value="Dynein_C"/>
    <property type="match status" value="1"/>
</dbReference>
<dbReference type="FunFam" id="3.40.50.300:FF:001328">
    <property type="entry name" value="Dynein heavy chain 6, axonemal"/>
    <property type="match status" value="1"/>
</dbReference>
<dbReference type="Gene3D" id="3.20.180.20">
    <property type="entry name" value="Dynein heavy chain, N-terminal domain 2"/>
    <property type="match status" value="1"/>
</dbReference>
<dbReference type="InterPro" id="IPR041589">
    <property type="entry name" value="DNAH3_AAA_lid_1"/>
</dbReference>
<dbReference type="Pfam" id="PF17852">
    <property type="entry name" value="Dynein_AAA_lid"/>
    <property type="match status" value="1"/>
</dbReference>
<feature type="active site" evidence="17 18">
    <location>
        <position position="2932"/>
    </location>
</feature>
<dbReference type="SUPFAM" id="SSF52540">
    <property type="entry name" value="P-loop containing nucleoside triphosphate hydrolases"/>
    <property type="match status" value="3"/>
</dbReference>
<evidence type="ECO:0000313" key="22">
    <source>
        <dbReference type="Proteomes" id="UP000727407"/>
    </source>
</evidence>
<evidence type="ECO:0000256" key="11">
    <source>
        <dbReference type="ARBA" id="ARBA00023017"/>
    </source>
</evidence>
<dbReference type="Pfam" id="PF12774">
    <property type="entry name" value="AAA_6"/>
    <property type="match status" value="1"/>
</dbReference>
<dbReference type="Gene3D" id="1.10.8.720">
    <property type="entry name" value="Region D6 of dynein motor"/>
    <property type="match status" value="1"/>
</dbReference>
<proteinExistence type="inferred from homology"/>
<dbReference type="Pfam" id="PF12780">
    <property type="entry name" value="AAA_8"/>
    <property type="match status" value="1"/>
</dbReference>
<comment type="similarity">
    <text evidence="3">Belongs to the dynein heavy chain family.</text>
</comment>
<comment type="subcellular location">
    <subcellularLocation>
        <location evidence="1">Cytoplasm</location>
        <location evidence="1">Cytoskeleton</location>
        <location evidence="1">Cilium axoneme</location>
    </subcellularLocation>
</comment>
<dbReference type="InterPro" id="IPR042228">
    <property type="entry name" value="Dynein_linker_3"/>
</dbReference>
<keyword evidence="13" id="KW-0969">Cilium</keyword>
<dbReference type="Gene3D" id="2.60.120.380">
    <property type="match status" value="1"/>
</dbReference>
<dbReference type="PANTHER" id="PTHR22878">
    <property type="entry name" value="DYNEIN HEAVY CHAIN 6, AXONEMAL-LIKE-RELATED"/>
    <property type="match status" value="1"/>
</dbReference>
<evidence type="ECO:0000256" key="5">
    <source>
        <dbReference type="ARBA" id="ARBA00022670"/>
    </source>
</evidence>
<keyword evidence="5 18" id="KW-0645">Protease</keyword>
<dbReference type="InterPro" id="IPR036213">
    <property type="entry name" value="Calpain_III_sf"/>
</dbReference>
<dbReference type="FunFam" id="1.10.8.710:FF:000004">
    <property type="entry name" value="Dynein axonemal heavy chain 6"/>
    <property type="match status" value="1"/>
</dbReference>
<evidence type="ECO:0000256" key="10">
    <source>
        <dbReference type="ARBA" id="ARBA00022840"/>
    </source>
</evidence>
<dbReference type="Pfam" id="PF03028">
    <property type="entry name" value="Dynein_heavy"/>
    <property type="match status" value="1"/>
</dbReference>
<sequence>MLERLQESNVLLEDIQRGLNTYLEDKRLYFPRFFFLSNDELLEILSETKDPQRVQPHLKKCFEGIAKLEFNAELEISGMISSEGESVPFTQDAYVDQCNAQIADIVELVRGNLSGGARLTLGALTVIDVHDGLDYKAMSKFFKGLAQSGAWACFDEFNRIEALFRTVAMMVPDYALIGEISLYSMGFTQSRSLAQKIVATYRLCSEQLSSQHHYDYGMRAVKSVLTAAGNLKLQFPQEDESVLLLRALMDVNMAKFLAQDVPLFQGIISDLFPGVVLPKPDYELLLKALHENINNLKLQPVPWFISKIIQVYEMMLVRHGFMIVGEPLGGKTCAYKVLSGALKALYEGGLVEEFAVDFRIINPKSITMGQLYGCFDPVSHEWTDGILATTFREQAQTASENRQWIVFDGPIDAVWIENMNTVLDDNKKLCLMSGEIILMSSKMSLIFEPADLEQASPATVSRCGMIYMEPHQLGWTPLRDSYMDTLPDCLSPEHREVIVDLFDWLVQPCLDFIAHNCRFLVQTSPIHLAFSLMRLYSSLLDEISAAGQEGAEPMSSQHVTMWLQGLFLFAVVWTVGGTINGDSRKKFDVFYRNLLTGTMDEHPRPKSVKLTMNSIFPEKGSVYDYYFHKHGSGQWNHWTDSITMDESTIPPGAKVSDLIVPTAETARQFFFLRTFLSHQVPLLFVGPTGTGKSIINSNFLMSLPKEQYTPNCLNFSARTSANQVQDIIMARLDRRRKGVFGPPPGKKCIVYVDDLNMPAKEVYGAQPPIELLRQWIDHRHWYDKKDTSRLDIVDVLFISAMAPPGGGRNDVTGRFTRHLNIISIDSFDDETLSKIFTSITDWHFSRGFDASLYRLGKVLVQATMMVYKDAMMSFLPTPSKSHYIFNLRDFARVIKGVLLCPHTHMQDGDKLIRLWIHEVYRVFYDRLIDSEDRETFFNIVRERTSACFKHTLDKLLCHLCPSGKVSDESIRSLFFGDYARLDLDTDRTYDEIRDLQSLSGVMEHHLRECNSMSTAPMSLVMFQFAIEHISRICRVLKQDNGHLLLVGIGGSGRSSAAKLATFISQYELFQIELTKNYGRAEWRDDLKRVMTKAGAEGKKTTFLLGDGQLKDEMFVEDVNTLLNTGDVPNLFAQDERADIAQRMQSIGKKERRKVDATPLSMYNFFIDRVKENLHIVLAMSPIGDTFRNRLRMFPSLINCCTIDWFQTWPTDALEMVANKFLEDVELEFSTRREVVEMCKTFQESVQKLSEQYYTQLRRHNYVTPTSYLELILTFKTLLMAKRSEVDTSRNRYLIGLDKLDFAASQVAVMQQELTALQPELIRTSAETDEMMVKIEKETVEVDEKKELVAADEKVANEAAAAAKAIKDECEGDLAEAMPALEAALSALDTLKPADITVVKSMQNPPGPVKLVMESICVMKGIKPERKPDPGGSGKMIEDYWGPSKKLLGDMKFLESLKAFDKDNIPAANIKKIREKFINNPDFQPALIKNVSSACEGLCKWVRAMEVYERVAKVVAPKKERLCKAEEELAVQMKTLEVKRGELKAVEDRLSSLNDTFAKMMQKKKDLEDNIEMCSQKLIRAEKLIGGLGGEKERWTEAARLLGIKYTNLTGDVLLSSATVSYLGAFTVDYRVECQLEWHKVCMNRKIPCSEDFTLSNTLGNQVLIRAWRIAGLPVDSFSTDNGIIVSNSRRWPLMIDPQRQANKWIKNMEKANKLSIIKLSDSNYVRTLENAIQFGTPVVLENVGEELDAVLEPVLLKQTFKQQGVVYLKLGENIIEYSQGFRFYMTTGLSNPHYLPEVAVKVCLLNFLITPLGLQDQLLGIVAAKEKPELEEKKNQLILESAANGKQLKEIEDKILEVLSSSQGNILEDETAITVLSSSKVLSEEISEKQKIASETEKEIDRTRLGYRPVAEHSSILFFCISELANIEPMYQYSLTWFISLYLHSISQSVPSGHLTTRIANILEHFTISIYNNVCRSLFEKDKLLFSLLLTVGIMQGKGQIDDLVWRFLLTGGIALDNPHPNPAPEWLSDKAWSEVVRASKLPGLEGLFEDVCENPAGWKQVYDSSRPHEEHFPGKWHTLVGMERMAVLRCFRPDKLVPAVQRFIVMNIGQTYIEPPTFDLAKSYRDSNCCSPLIFILSPGSDPTAVLLKFAEDVNMGGSKTQAVSLGQGQGPIATSIIKSALSNGTWVVLQNCHLATSWMPTLEKICEEVITPENTHPNFRLWLTSYPCEKFPVSILQNGVKMTNEPPKGLRANLLRSYLTDPLCDPGFFCSSNQPHTWRKLLFGLCFFHALVQERRTYGPLGWNIPYGFNESDLRISMRQMQMFLNEYESVPLEALTYLTGECNYGGRVTDDKDRRLLLSLLSSFYSSELIEQDRYRLCEGDMYYVPPHGPYQSYVDYIRGLPITAEPGVFGLHSNADITKDNQETNQLLNGVLLTLPRQTGGGAKSPQEVVDELAEDIMSKLPPDFNMEKVMSQYPVMYEESMNTVLRQEVIRFNRLTEVVRSSLVNIRKALKGQVLMSAELENVFNSMLVGKVPAMWAAKSYPSLKPLGSYVSDLIARLHFLQEWIDDGPPAVFWLSGFYFTQSFLTGVSQNFARRYTVPIDYISFEFQVMKQENEMEVKPEDGAYVRGLFLEGARWDRERMVIGESLSKILFDSLPIIWLKPGESSRFLHESVYVCPVYKTSARRGTLSTTGHSTNYVLSIELPSDQPREHWINRGGSGEILSFLTGAIRVESLVFRFRLQLDSQKLVDDPHLVVDGESRFDLAQGELGNCWFLAAICAITFQPDLVDEIIPEGQSFRRDYAGIFHFRFWRFGRWVDVVIDDKLPTIDGQLIFVHCKTRNEFWPALLEKAYAKVCGSYADLNGGLISEALCDFTGGVFLSLILKENHPEHWSLMYRAKKYKSLMGCGSHHGATSANTELPNGIVEGHAYTVTGVTQVTSDGHPVKLVRLLNPWGHKEWNGDWSDRSPLWGSVSDEERTRLLQSKDNGEFWMSINDFCISFANVQICCLSPAFLDGSSPASWMTARYEGQWDEKTGGGSMERTQSFWTNPQYRVKIPAIETRDGDAQGFNLLVSLMQKPNNRHRRNIHNQHIGFSVFVIPPELKAQKVFPAQFFSSSGPVARSKGVSDSRQVEEFLRLKPGYYLIVPFTYKPNTPASFLITLYSKIKPN</sequence>
<dbReference type="InterPro" id="IPR042219">
    <property type="entry name" value="AAA_lid_11_sf"/>
</dbReference>
<keyword evidence="15" id="KW-0206">Cytoskeleton</keyword>
<evidence type="ECO:0000256" key="18">
    <source>
        <dbReference type="PROSITE-ProRule" id="PRU00239"/>
    </source>
</evidence>
<evidence type="ECO:0000256" key="17">
    <source>
        <dbReference type="PIRSR" id="PIRSR622684-1"/>
    </source>
</evidence>
<dbReference type="InterPro" id="IPR024743">
    <property type="entry name" value="Dynein_HC_stalk"/>
</dbReference>
<feature type="active site" evidence="17 18">
    <location>
        <position position="2956"/>
    </location>
</feature>
<keyword evidence="16" id="KW-0966">Cell projection</keyword>
<dbReference type="GO" id="GO:0051959">
    <property type="term" value="F:dynein light intermediate chain binding"/>
    <property type="evidence" value="ECO:0007669"/>
    <property type="project" value="InterPro"/>
</dbReference>
<evidence type="ECO:0000256" key="19">
    <source>
        <dbReference type="SAM" id="Coils"/>
    </source>
</evidence>
<dbReference type="GO" id="GO:0004198">
    <property type="term" value="F:calcium-dependent cysteine-type endopeptidase activity"/>
    <property type="evidence" value="ECO:0007669"/>
    <property type="project" value="InterPro"/>
</dbReference>
<dbReference type="InterPro" id="IPR035706">
    <property type="entry name" value="AAA_9"/>
</dbReference>
<dbReference type="InterPro" id="IPR043157">
    <property type="entry name" value="Dynein_AAA1S"/>
</dbReference>
<comment type="caution">
    <text evidence="21">The sequence shown here is derived from an EMBL/GenBank/DDBJ whole genome shotgun (WGS) entry which is preliminary data.</text>
</comment>
<dbReference type="Pfam" id="PF17857">
    <property type="entry name" value="AAA_lid_1"/>
    <property type="match status" value="1"/>
</dbReference>
<gene>
    <name evidence="21" type="primary">dnah3</name>
    <name evidence="21" type="ORF">DAT39_022905</name>
</gene>
<feature type="domain" description="Calpain catalytic" evidence="20">
    <location>
        <begin position="2750"/>
        <end position="3014"/>
    </location>
</feature>
<dbReference type="SUPFAM" id="SSF49758">
    <property type="entry name" value="Calpain large subunit, middle domain (domain III)"/>
    <property type="match status" value="1"/>
</dbReference>
<dbReference type="Pfam" id="PF12775">
    <property type="entry name" value="AAA_7"/>
    <property type="match status" value="1"/>
</dbReference>
<dbReference type="InterPro" id="IPR035699">
    <property type="entry name" value="AAA_6"/>
</dbReference>
<accession>A0A8J4TTI5</accession>
<evidence type="ECO:0000256" key="7">
    <source>
        <dbReference type="ARBA" id="ARBA00022741"/>
    </source>
</evidence>
<dbReference type="FunFam" id="3.40.50.300:FF:005585">
    <property type="entry name" value="Predicted protein"/>
    <property type="match status" value="1"/>
</dbReference>
<dbReference type="GO" id="GO:0006508">
    <property type="term" value="P:proteolysis"/>
    <property type="evidence" value="ECO:0007669"/>
    <property type="project" value="UniProtKB-KW"/>
</dbReference>
<dbReference type="InterPro" id="IPR038765">
    <property type="entry name" value="Papain-like_cys_pep_sf"/>
</dbReference>
<dbReference type="InterPro" id="IPR041466">
    <property type="entry name" value="Dynein_AAA5_ext"/>
</dbReference>
<protein>
    <submittedName>
        <fullName evidence="21">Dynein heavy chain 3, axonemal</fullName>
    </submittedName>
</protein>
<dbReference type="InterPro" id="IPR013602">
    <property type="entry name" value="Dynein_heavy_linker"/>
</dbReference>
<dbReference type="Gene3D" id="6.10.140.1060">
    <property type="match status" value="1"/>
</dbReference>
<dbReference type="FunFam" id="3.40.50.300:FF:002141">
    <property type="entry name" value="Dynein heavy chain"/>
    <property type="match status" value="1"/>
</dbReference>
<evidence type="ECO:0000256" key="15">
    <source>
        <dbReference type="ARBA" id="ARBA00023212"/>
    </source>
</evidence>
<dbReference type="FunFam" id="3.40.50.300:FF:000223">
    <property type="entry name" value="Dynein heavy chain 3, axonemal"/>
    <property type="match status" value="1"/>
</dbReference>
<dbReference type="Gene3D" id="1.20.920.30">
    <property type="match status" value="1"/>
</dbReference>
<dbReference type="GO" id="GO:0005874">
    <property type="term" value="C:microtubule"/>
    <property type="evidence" value="ECO:0007669"/>
    <property type="project" value="UniProtKB-KW"/>
</dbReference>
<evidence type="ECO:0000256" key="8">
    <source>
        <dbReference type="ARBA" id="ARBA00022801"/>
    </source>
</evidence>
<dbReference type="GO" id="GO:0003341">
    <property type="term" value="P:cilium movement"/>
    <property type="evidence" value="ECO:0007669"/>
    <property type="project" value="UniProtKB-ARBA"/>
</dbReference>
<dbReference type="Gene3D" id="1.20.1270.280">
    <property type="match status" value="1"/>
</dbReference>
<dbReference type="InterPro" id="IPR026983">
    <property type="entry name" value="DHC"/>
</dbReference>
<dbReference type="FunFam" id="1.20.920.30:FF:000002">
    <property type="entry name" value="Dynein axonemal heavy chain 3"/>
    <property type="match status" value="1"/>
</dbReference>
<keyword evidence="7" id="KW-0547">Nucleotide-binding</keyword>
<dbReference type="PROSITE" id="PS00139">
    <property type="entry name" value="THIOL_PROTEASE_CYS"/>
    <property type="match status" value="1"/>
</dbReference>
<dbReference type="Pfam" id="PF18198">
    <property type="entry name" value="AAA_lid_11"/>
    <property type="match status" value="1"/>
</dbReference>
<dbReference type="Pfam" id="PF12781">
    <property type="entry name" value="AAA_9"/>
    <property type="match status" value="1"/>
</dbReference>
<dbReference type="InterPro" id="IPR004273">
    <property type="entry name" value="Dynein_heavy_D6_P-loop"/>
</dbReference>
<dbReference type="FunFam" id="1.10.472.130:FF:000008">
    <property type="entry name" value="Dynein axonemal heavy chain 3"/>
    <property type="match status" value="1"/>
</dbReference>
<dbReference type="Gene3D" id="1.20.920.20">
    <property type="match status" value="1"/>
</dbReference>
<dbReference type="InterPro" id="IPR041228">
    <property type="entry name" value="Dynein_C"/>
</dbReference>
<organism evidence="21 22">
    <name type="scientific">Clarias magur</name>
    <name type="common">Asian catfish</name>
    <name type="synonym">Macropteronotus magur</name>
    <dbReference type="NCBI Taxonomy" id="1594786"/>
    <lineage>
        <taxon>Eukaryota</taxon>
        <taxon>Metazoa</taxon>
        <taxon>Chordata</taxon>
        <taxon>Craniata</taxon>
        <taxon>Vertebrata</taxon>
        <taxon>Euteleostomi</taxon>
        <taxon>Actinopterygii</taxon>
        <taxon>Neopterygii</taxon>
        <taxon>Teleostei</taxon>
        <taxon>Ostariophysi</taxon>
        <taxon>Siluriformes</taxon>
        <taxon>Clariidae</taxon>
        <taxon>Clarias</taxon>
    </lineage>
</organism>
<dbReference type="InterPro" id="IPR001300">
    <property type="entry name" value="Peptidase_C2_calpain_cat"/>
</dbReference>
<evidence type="ECO:0000256" key="4">
    <source>
        <dbReference type="ARBA" id="ARBA00022490"/>
    </source>
</evidence>
<dbReference type="Gene3D" id="1.10.8.710">
    <property type="match status" value="1"/>
</dbReference>
<dbReference type="FunFam" id="1.10.8.720:FF:000001">
    <property type="entry name" value="dynein heavy chain 7, axonemal"/>
    <property type="match status" value="1"/>
</dbReference>
<dbReference type="FunFam" id="1.20.1270.280:FF:000001">
    <property type="entry name" value="dynein heavy chain 7, axonemal"/>
    <property type="match status" value="1"/>
</dbReference>
<evidence type="ECO:0000313" key="21">
    <source>
        <dbReference type="EMBL" id="KAF5883834.1"/>
    </source>
</evidence>
<dbReference type="Pfam" id="PF00648">
    <property type="entry name" value="Peptidase_C2"/>
    <property type="match status" value="1"/>
</dbReference>
<evidence type="ECO:0000256" key="14">
    <source>
        <dbReference type="ARBA" id="ARBA00023175"/>
    </source>
</evidence>
<dbReference type="InterPro" id="IPR022684">
    <property type="entry name" value="Calpain_cysteine_protease"/>
</dbReference>
<keyword evidence="4" id="KW-0963">Cytoplasm</keyword>
<dbReference type="Pfam" id="PF08393">
    <property type="entry name" value="DHC_N2"/>
    <property type="match status" value="1"/>
</dbReference>
<dbReference type="SMART" id="SM00720">
    <property type="entry name" value="calpain_III"/>
    <property type="match status" value="1"/>
</dbReference>
<dbReference type="FunFam" id="1.20.920.20:FF:000006">
    <property type="entry name" value="Dynein, axonemal, heavy chain 6"/>
    <property type="match status" value="1"/>
</dbReference>
<evidence type="ECO:0000256" key="1">
    <source>
        <dbReference type="ARBA" id="ARBA00004430"/>
    </source>
</evidence>
<feature type="coiled-coil region" evidence="19">
    <location>
        <begin position="1535"/>
        <end position="1583"/>
    </location>
</feature>
<evidence type="ECO:0000259" key="20">
    <source>
        <dbReference type="PROSITE" id="PS50203"/>
    </source>
</evidence>
<dbReference type="FunFam" id="1.10.8.1220:FF:000001">
    <property type="entry name" value="Dynein axonemal heavy chain 5"/>
    <property type="match status" value="1"/>
</dbReference>
<dbReference type="InterPro" id="IPR024317">
    <property type="entry name" value="Dynein_heavy_chain_D4_dom"/>
</dbReference>
<dbReference type="FunFam" id="3.40.50.300:FF:000362">
    <property type="entry name" value="Dynein, axonemal, heavy chain 6"/>
    <property type="match status" value="1"/>
</dbReference>
<dbReference type="PANTHER" id="PTHR22878:SF71">
    <property type="entry name" value="DYNEIN, AXONEMAL, HEAVY CHAIN 3"/>
    <property type="match status" value="1"/>
</dbReference>
<dbReference type="Gene3D" id="1.10.472.130">
    <property type="match status" value="1"/>
</dbReference>
<evidence type="ECO:0000256" key="2">
    <source>
        <dbReference type="ARBA" id="ARBA00007623"/>
    </source>
</evidence>
<dbReference type="FunFam" id="3.10.490.20:FF:000001">
    <property type="entry name" value="dynein heavy chain 7, axonemal"/>
    <property type="match status" value="1"/>
</dbReference>
<evidence type="ECO:0000256" key="12">
    <source>
        <dbReference type="ARBA" id="ARBA00023054"/>
    </source>
</evidence>
<dbReference type="Pfam" id="PF01067">
    <property type="entry name" value="Calpain_III"/>
    <property type="match status" value="1"/>
</dbReference>
<dbReference type="InterPro" id="IPR027417">
    <property type="entry name" value="P-loop_NTPase"/>
</dbReference>
<dbReference type="PROSITE" id="PS50203">
    <property type="entry name" value="CALPAIN_CAT"/>
    <property type="match status" value="1"/>
</dbReference>
<dbReference type="PRINTS" id="PR00704">
    <property type="entry name" value="CALPAIN"/>
</dbReference>
<dbReference type="Proteomes" id="UP000727407">
    <property type="component" value="Unassembled WGS sequence"/>
</dbReference>
<evidence type="ECO:0000256" key="13">
    <source>
        <dbReference type="ARBA" id="ARBA00023069"/>
    </source>
</evidence>
<name>A0A8J4TTI5_CLAMG</name>
<keyword evidence="11" id="KW-0243">Dynein</keyword>
<dbReference type="Gene3D" id="3.40.50.300">
    <property type="entry name" value="P-loop containing nucleotide triphosphate hydrolases"/>
    <property type="match status" value="4"/>
</dbReference>
<dbReference type="InterPro" id="IPR043160">
    <property type="entry name" value="Dynein_C_barrel"/>
</dbReference>
<dbReference type="SUPFAM" id="SSF54001">
    <property type="entry name" value="Cysteine proteinases"/>
    <property type="match status" value="1"/>
</dbReference>
<dbReference type="GO" id="GO:0045505">
    <property type="term" value="F:dynein intermediate chain binding"/>
    <property type="evidence" value="ECO:0007669"/>
    <property type="project" value="InterPro"/>
</dbReference>
<dbReference type="Gene3D" id="3.10.490.20">
    <property type="match status" value="1"/>
</dbReference>
<dbReference type="InterPro" id="IPR041658">
    <property type="entry name" value="AAA_lid_11"/>
</dbReference>
<keyword evidence="22" id="KW-1185">Reference proteome</keyword>
<evidence type="ECO:0000256" key="6">
    <source>
        <dbReference type="ARBA" id="ARBA00022701"/>
    </source>
</evidence>
<dbReference type="SMART" id="SM00230">
    <property type="entry name" value="CysPc"/>
    <property type="match status" value="1"/>
</dbReference>
<reference evidence="21" key="1">
    <citation type="submission" date="2020-07" db="EMBL/GenBank/DDBJ databases">
        <title>Clarias magur genome sequencing, assembly and annotation.</title>
        <authorList>
            <person name="Kushwaha B."/>
            <person name="Kumar R."/>
            <person name="Das P."/>
            <person name="Joshi C.G."/>
            <person name="Kumar D."/>
            <person name="Nagpure N.S."/>
            <person name="Pandey M."/>
            <person name="Agarwal S."/>
            <person name="Srivastava S."/>
            <person name="Singh M."/>
            <person name="Sahoo L."/>
            <person name="Jayasankar P."/>
            <person name="Meher P.K."/>
            <person name="Koringa P.G."/>
            <person name="Iquebal M.A."/>
            <person name="Das S.P."/>
            <person name="Bit A."/>
            <person name="Patnaik S."/>
            <person name="Patel N."/>
            <person name="Shah T.M."/>
            <person name="Hinsu A."/>
            <person name="Jena J.K."/>
        </authorList>
    </citation>
    <scope>NUCLEOTIDE SEQUENCE</scope>
    <source>
        <strain evidence="21">CIFAMagur01</strain>
        <tissue evidence="21">Testis</tissue>
    </source>
</reference>
<evidence type="ECO:0000256" key="16">
    <source>
        <dbReference type="ARBA" id="ARBA00023273"/>
    </source>
</evidence>
<keyword evidence="12 19" id="KW-0175">Coiled coil</keyword>
<dbReference type="GO" id="GO:0008569">
    <property type="term" value="F:minus-end-directed microtubule motor activity"/>
    <property type="evidence" value="ECO:0007669"/>
    <property type="project" value="InterPro"/>
</dbReference>
<dbReference type="Gene3D" id="1.10.8.1220">
    <property type="match status" value="1"/>
</dbReference>